<keyword evidence="2" id="KW-1185">Reference proteome</keyword>
<sequence>MARFGFSFDPPAAAGAAPSYDDTNMSRRYGITDHDLAAKFGYGLGDEASGPPSTPRMSDAEIAVFSGHVALKPGAAVALTAANGMPIPKDGCQGESLSKVGGRLDTSLPSHLNVESLNRSQADRAVQEALHQWSTCMAQKGFTVDLPFNAANLAPRTGSAQGPSSAEITVALDDIDCKAKTNLVTTWFKAESGIQQQLVESNQLALSEERQKITDAVKAAAAVVGR</sequence>
<evidence type="ECO:0000313" key="2">
    <source>
        <dbReference type="Proteomes" id="UP000319103"/>
    </source>
</evidence>
<reference evidence="1 2" key="1">
    <citation type="submission" date="2019-06" db="EMBL/GenBank/DDBJ databases">
        <title>Description of Kitasatospora acidophila sp. nov. isolated from pine grove soil, and reclassification of Streptomyces novaecaesareae to Kitasatospora novaeceasareae comb. nov.</title>
        <authorList>
            <person name="Kim M.J."/>
        </authorList>
    </citation>
    <scope>NUCLEOTIDE SEQUENCE [LARGE SCALE GENOMIC DNA]</scope>
    <source>
        <strain evidence="1 2">MMS16-CNU292</strain>
    </source>
</reference>
<name>A0A540W4X5_9ACTN</name>
<comment type="caution">
    <text evidence="1">The sequence shown here is derived from an EMBL/GenBank/DDBJ whole genome shotgun (WGS) entry which is preliminary data.</text>
</comment>
<protein>
    <submittedName>
        <fullName evidence="1">Uncharacterized protein</fullName>
    </submittedName>
</protein>
<gene>
    <name evidence="1" type="ORF">E6W39_19710</name>
</gene>
<accession>A0A540W4X5</accession>
<organism evidence="1 2">
    <name type="scientific">Kitasatospora acidiphila</name>
    <dbReference type="NCBI Taxonomy" id="2567942"/>
    <lineage>
        <taxon>Bacteria</taxon>
        <taxon>Bacillati</taxon>
        <taxon>Actinomycetota</taxon>
        <taxon>Actinomycetes</taxon>
        <taxon>Kitasatosporales</taxon>
        <taxon>Streptomycetaceae</taxon>
        <taxon>Kitasatospora</taxon>
    </lineage>
</organism>
<dbReference type="OrthoDB" id="4800194at2"/>
<dbReference type="EMBL" id="VIGB01000003">
    <property type="protein sequence ID" value="TQF04050.1"/>
    <property type="molecule type" value="Genomic_DNA"/>
</dbReference>
<dbReference type="Proteomes" id="UP000319103">
    <property type="component" value="Unassembled WGS sequence"/>
</dbReference>
<evidence type="ECO:0000313" key="1">
    <source>
        <dbReference type="EMBL" id="TQF04050.1"/>
    </source>
</evidence>
<dbReference type="RefSeq" id="WP_141634642.1">
    <property type="nucleotide sequence ID" value="NZ_VIGB01000003.1"/>
</dbReference>
<dbReference type="AlphaFoldDB" id="A0A540W4X5"/>
<proteinExistence type="predicted"/>